<dbReference type="EC" id="3.5.1.15" evidence="12"/>
<dbReference type="InterPro" id="IPR016708">
    <property type="entry name" value="Aspartoacylase"/>
</dbReference>
<evidence type="ECO:0000256" key="3">
    <source>
        <dbReference type="ARBA" id="ARBA00006173"/>
    </source>
</evidence>
<dbReference type="InterPro" id="IPR029510">
    <property type="entry name" value="Ald_DH_CS_GLU"/>
</dbReference>
<keyword evidence="7" id="KW-0378">Hydrolase</keyword>
<dbReference type="GO" id="GO:0046872">
    <property type="term" value="F:metal ion binding"/>
    <property type="evidence" value="ECO:0007669"/>
    <property type="project" value="UniProtKB-KW"/>
</dbReference>
<keyword evidence="10" id="KW-0520">NAD</keyword>
<dbReference type="eggNOG" id="KOG2456">
    <property type="taxonomic scope" value="Eukaryota"/>
</dbReference>
<dbReference type="GO" id="GO:0004028">
    <property type="term" value="F:3-chloroallyl aldehyde dehydrogenase activity"/>
    <property type="evidence" value="ECO:0007669"/>
    <property type="project" value="TreeGrafter"/>
</dbReference>
<evidence type="ECO:0000256" key="19">
    <source>
        <dbReference type="RuleBase" id="RU003345"/>
    </source>
</evidence>
<evidence type="ECO:0000256" key="10">
    <source>
        <dbReference type="ARBA" id="ARBA00023027"/>
    </source>
</evidence>
<dbReference type="GO" id="GO:0006081">
    <property type="term" value="P:aldehyde metabolic process"/>
    <property type="evidence" value="ECO:0007669"/>
    <property type="project" value="InterPro"/>
</dbReference>
<dbReference type="FunFam" id="2.20.25.160:FF:000001">
    <property type="entry name" value="Aspartoacylase"/>
    <property type="match status" value="1"/>
</dbReference>
<evidence type="ECO:0000256" key="1">
    <source>
        <dbReference type="ARBA" id="ARBA00001947"/>
    </source>
</evidence>
<dbReference type="InterPro" id="IPR007036">
    <property type="entry name" value="Aste_AspA_hybrid_dom"/>
</dbReference>
<evidence type="ECO:0000256" key="13">
    <source>
        <dbReference type="ARBA" id="ARBA00040105"/>
    </source>
</evidence>
<dbReference type="Gene3D" id="2.20.25.160">
    <property type="match status" value="1"/>
</dbReference>
<evidence type="ECO:0000256" key="5">
    <source>
        <dbReference type="ARBA" id="ARBA00022490"/>
    </source>
</evidence>
<evidence type="ECO:0000256" key="8">
    <source>
        <dbReference type="ARBA" id="ARBA00022833"/>
    </source>
</evidence>
<dbReference type="GO" id="GO:0004029">
    <property type="term" value="F:aldehyde dehydrogenase (NAD+) activity"/>
    <property type="evidence" value="ECO:0007669"/>
    <property type="project" value="TreeGrafter"/>
</dbReference>
<dbReference type="Proteomes" id="UP000052978">
    <property type="component" value="Unassembled WGS sequence"/>
</dbReference>
<dbReference type="NCBIfam" id="NF002601">
    <property type="entry name" value="PRK02259.1"/>
    <property type="match status" value="1"/>
</dbReference>
<dbReference type="InterPro" id="IPR016160">
    <property type="entry name" value="Ald_DH_CS_CYS"/>
</dbReference>
<dbReference type="GO" id="GO:0019807">
    <property type="term" value="F:aspartoacylase activity"/>
    <property type="evidence" value="ECO:0007669"/>
    <property type="project" value="UniProtKB-EC"/>
</dbReference>
<evidence type="ECO:0000256" key="14">
    <source>
        <dbReference type="ARBA" id="ARBA00042829"/>
    </source>
</evidence>
<dbReference type="InterPro" id="IPR016163">
    <property type="entry name" value="Ald_DH_C"/>
</dbReference>
<evidence type="ECO:0000256" key="18">
    <source>
        <dbReference type="PROSITE-ProRule" id="PRU10007"/>
    </source>
</evidence>
<dbReference type="InterPro" id="IPR055438">
    <property type="entry name" value="AstE_AspA_cat"/>
</dbReference>
<feature type="domain" description="AstE/AspA barrel-sandwich hybrid" evidence="22">
    <location>
        <begin position="722"/>
        <end position="803"/>
    </location>
</feature>
<evidence type="ECO:0000256" key="2">
    <source>
        <dbReference type="ARBA" id="ARBA00004496"/>
    </source>
</evidence>
<dbReference type="FunFam" id="3.40.605.10:FF:000004">
    <property type="entry name" value="Aldehyde dehydrogenase"/>
    <property type="match status" value="1"/>
</dbReference>
<evidence type="ECO:0000259" key="21">
    <source>
        <dbReference type="Pfam" id="PF00171"/>
    </source>
</evidence>
<proteinExistence type="inferred from homology"/>
<evidence type="ECO:0000256" key="15">
    <source>
        <dbReference type="ARBA" id="ARBA00043907"/>
    </source>
</evidence>
<sequence>MDPFEDTLQRLRDFSSPESSEGVCEPTWVQEGVKQAPEKVGIPAHAPPCPHPGRMDPFEDTLQRLREAFSSGRTRPAEFRAAQLKGLGRFLQDNKQLLQEALAQDLRKSAFQADVSEIILCQKEVDLALRNLHAWMKDQPVAKNLLTQLSSAFIRKEPFGLVLILSPWNYPVNLTLLPLVGALAAGNCVVLKPSEISQGTEKVLAEVLPQYLDQSCFAVMLGGPEETGQLLKHKFDYILFTGSPRVGKIVMAAAAKHLTPVTLELGGKNPCYVDDNCDAQTVANRVAFFRYFNAGQTCVAPDYILCSPEMQERLVPALQSAITRFYGEDPRASPDLGRIVSEKHFQRLRGLLGCGRVAIGGQSEESDRYIAPTVLVDVQETEPVMQEEIFGPILPIVTVRSLDEAIDFINRREKPLALYTFSNSSQVVNQVLAQTSSGNFGGNEGFMYQTLWSMPMGGVGHSGMGRYHGKFSFDTFSNHRACLLSHSGLEKLNELHYPPYTAVKKKLISWALGSHSCTLLSAPGPKQAHPPGPPPTRDGAPGELQPPSFSAVPVLANPAATAACRRYVDCDLNRAFTGAFLTARAHPDDPYEVTRARELNQLLGPKASGQAFDFVLDLHNTTASTGTCLIAESAHNVFAMHLCRHLQLQSPELPCRVFLYQLPGEETYSVNSVAKSGLGLELGPQPQGVLRADLLVRMRALVAAALDFIQLFNQGTAFPAFEMEAYRNVSSVDFPRTETGDLAGTVHPQLQDRDFEPLRPGAPIFQMFSGKDVLYEGESTVYPVFINEAAYYEKGIAFLQTEKLTFSVPALPGLAPAPSPAP</sequence>
<reference evidence="24 25" key="1">
    <citation type="journal article" date="2013" name="Nat. Commun.">
        <title>Genome analysis reveals insights into physiology and longevity of the Brandt's bat Myotis brandtii.</title>
        <authorList>
            <person name="Seim I."/>
            <person name="Fang X."/>
            <person name="Xiong Z."/>
            <person name="Lobanov A.V."/>
            <person name="Huang Z."/>
            <person name="Ma S."/>
            <person name="Feng Y."/>
            <person name="Turanov A.A."/>
            <person name="Zhu Y."/>
            <person name="Lenz T.L."/>
            <person name="Gerashchenko M.V."/>
            <person name="Fan D."/>
            <person name="Hee Yim S."/>
            <person name="Yao X."/>
            <person name="Jordan D."/>
            <person name="Xiong Y."/>
            <person name="Ma Y."/>
            <person name="Lyapunov A.N."/>
            <person name="Chen G."/>
            <person name="Kulakova O.I."/>
            <person name="Sun Y."/>
            <person name="Lee S.G."/>
            <person name="Bronson R.T."/>
            <person name="Moskalev A.A."/>
            <person name="Sunyaev S.R."/>
            <person name="Zhang G."/>
            <person name="Krogh A."/>
            <person name="Wang J."/>
            <person name="Gladyshev V.N."/>
        </authorList>
    </citation>
    <scope>NUCLEOTIDE SEQUENCE [LARGE SCALE GENOMIC DNA]</scope>
</reference>
<comment type="catalytic activity">
    <reaction evidence="17">
        <text>N-acetyl-L-aspartate + H2O = L-aspartate + acetate</text>
        <dbReference type="Rhea" id="RHEA:59408"/>
        <dbReference type="ChEBI" id="CHEBI:15377"/>
        <dbReference type="ChEBI" id="CHEBI:16953"/>
        <dbReference type="ChEBI" id="CHEBI:29991"/>
        <dbReference type="ChEBI" id="CHEBI:30089"/>
    </reaction>
    <physiologicalReaction direction="left-to-right" evidence="17">
        <dbReference type="Rhea" id="RHEA:59409"/>
    </physiologicalReaction>
</comment>
<evidence type="ECO:0000259" key="22">
    <source>
        <dbReference type="Pfam" id="PF04952"/>
    </source>
</evidence>
<evidence type="ECO:0000256" key="4">
    <source>
        <dbReference type="ARBA" id="ARBA00009986"/>
    </source>
</evidence>
<feature type="domain" description="Succinylglutamate desuccinylase/Aspartoacylase catalytic" evidence="23">
    <location>
        <begin position="543"/>
        <end position="709"/>
    </location>
</feature>
<evidence type="ECO:0000256" key="12">
    <source>
        <dbReference type="ARBA" id="ARBA00039016"/>
    </source>
</evidence>
<dbReference type="FunFam" id="3.40.309.10:FF:000003">
    <property type="entry name" value="Aldehyde dehydrogenase"/>
    <property type="match status" value="1"/>
</dbReference>
<evidence type="ECO:0000256" key="7">
    <source>
        <dbReference type="ARBA" id="ARBA00022801"/>
    </source>
</evidence>
<feature type="region of interest" description="Disordered" evidence="20">
    <location>
        <begin position="521"/>
        <end position="547"/>
    </location>
</feature>
<dbReference type="Pfam" id="PF00171">
    <property type="entry name" value="Aldedh"/>
    <property type="match status" value="1"/>
</dbReference>
<dbReference type="PANTHER" id="PTHR43570">
    <property type="entry name" value="ALDEHYDE DEHYDROGENASE"/>
    <property type="match status" value="1"/>
</dbReference>
<dbReference type="PROSITE" id="PS00687">
    <property type="entry name" value="ALDEHYDE_DEHYDR_GLU"/>
    <property type="match status" value="1"/>
</dbReference>
<dbReference type="Gene3D" id="3.40.630.10">
    <property type="entry name" value="Zn peptidases"/>
    <property type="match status" value="1"/>
</dbReference>
<comment type="function">
    <text evidence="15">Catalyzes the deacetylation of N-acetylaspartic acid (NAA) to produce acetate and L-aspartate. NAA occurs in high concentration in brain and its hydrolysis NAA plays a significant part in the maintenance of intact white matter. In other tissues it acts as a scavenger of NAA from body fluids.</text>
</comment>
<dbReference type="GO" id="GO:0005737">
    <property type="term" value="C:cytoplasm"/>
    <property type="evidence" value="ECO:0007669"/>
    <property type="project" value="UniProtKB-SubCell"/>
</dbReference>
<dbReference type="PANTHER" id="PTHR43570:SF35">
    <property type="entry name" value="ALDEHYDE DEHYDROGENASE"/>
    <property type="match status" value="1"/>
</dbReference>
<keyword evidence="8" id="KW-0862">Zinc</keyword>
<comment type="catalytic activity">
    <reaction evidence="16">
        <text>an N-acyl-L-aspartate + H2O = a carboxylate + L-aspartate</text>
        <dbReference type="Rhea" id="RHEA:10872"/>
        <dbReference type="ChEBI" id="CHEBI:15377"/>
        <dbReference type="ChEBI" id="CHEBI:29067"/>
        <dbReference type="ChEBI" id="CHEBI:29991"/>
        <dbReference type="ChEBI" id="CHEBI:58497"/>
        <dbReference type="EC" id="3.5.1.15"/>
    </reaction>
    <physiologicalReaction direction="left-to-right" evidence="16">
        <dbReference type="Rhea" id="RHEA:10873"/>
    </physiologicalReaction>
</comment>
<accession>S7MTG1</accession>
<feature type="region of interest" description="Disordered" evidence="20">
    <location>
        <begin position="1"/>
        <end position="23"/>
    </location>
</feature>
<dbReference type="SUPFAM" id="SSF53187">
    <property type="entry name" value="Zn-dependent exopeptidases"/>
    <property type="match status" value="1"/>
</dbReference>
<dbReference type="FunFam" id="3.40.630.10:FF:000025">
    <property type="entry name" value="aspartoacylase"/>
    <property type="match status" value="1"/>
</dbReference>
<dbReference type="InterPro" id="IPR012394">
    <property type="entry name" value="Aldehyde_DH_NAD(P)"/>
</dbReference>
<dbReference type="AlphaFoldDB" id="S7MTG1"/>
<name>S7MTG1_MYOBR</name>
<dbReference type="GO" id="GO:0016788">
    <property type="term" value="F:hydrolase activity, acting on ester bonds"/>
    <property type="evidence" value="ECO:0007669"/>
    <property type="project" value="InterPro"/>
</dbReference>
<comment type="cofactor">
    <cofactor evidence="1">
        <name>Zn(2+)</name>
        <dbReference type="ChEBI" id="CHEBI:29105"/>
    </cofactor>
</comment>
<dbReference type="EMBL" id="KE162024">
    <property type="protein sequence ID" value="EPQ06610.1"/>
    <property type="molecule type" value="Genomic_DNA"/>
</dbReference>
<evidence type="ECO:0000259" key="23">
    <source>
        <dbReference type="Pfam" id="PF24827"/>
    </source>
</evidence>
<dbReference type="CDD" id="cd07132">
    <property type="entry name" value="ALDH_F3AB"/>
    <property type="match status" value="1"/>
</dbReference>
<evidence type="ECO:0000256" key="20">
    <source>
        <dbReference type="SAM" id="MobiDB-lite"/>
    </source>
</evidence>
<dbReference type="InterPro" id="IPR016162">
    <property type="entry name" value="Ald_DH_N"/>
</dbReference>
<dbReference type="Gene3D" id="3.40.309.10">
    <property type="entry name" value="Aldehyde Dehydrogenase, Chain A, domain 2"/>
    <property type="match status" value="1"/>
</dbReference>
<dbReference type="Pfam" id="PF04952">
    <property type="entry name" value="AstE_AspA_hybrid"/>
    <property type="match status" value="1"/>
</dbReference>
<keyword evidence="25" id="KW-1185">Reference proteome</keyword>
<evidence type="ECO:0000256" key="6">
    <source>
        <dbReference type="ARBA" id="ARBA00022723"/>
    </source>
</evidence>
<evidence type="ECO:0000256" key="11">
    <source>
        <dbReference type="ARBA" id="ARBA00038982"/>
    </source>
</evidence>
<dbReference type="Pfam" id="PF24827">
    <property type="entry name" value="AstE_AspA_cat"/>
    <property type="match status" value="1"/>
</dbReference>
<keyword evidence="5" id="KW-0963">Cytoplasm</keyword>
<evidence type="ECO:0000313" key="24">
    <source>
        <dbReference type="EMBL" id="EPQ06610.1"/>
    </source>
</evidence>
<dbReference type="InterPro" id="IPR015590">
    <property type="entry name" value="Aldehyde_DH_dom"/>
</dbReference>
<dbReference type="PROSITE" id="PS00070">
    <property type="entry name" value="ALDEHYDE_DEHYDR_CYS"/>
    <property type="match status" value="1"/>
</dbReference>
<evidence type="ECO:0000256" key="16">
    <source>
        <dbReference type="ARBA" id="ARBA00050102"/>
    </source>
</evidence>
<protein>
    <recommendedName>
        <fullName evidence="13">Aspartoacylase</fullName>
        <ecNumber evidence="11">1.2.1.5</ecNumber>
        <ecNumber evidence="12">3.5.1.15</ecNumber>
    </recommendedName>
    <alternativeName>
        <fullName evidence="14">Aminoacylase-2</fullName>
    </alternativeName>
</protein>
<dbReference type="HAMAP" id="MF_00704">
    <property type="entry name" value="Aspartoacylase"/>
    <property type="match status" value="1"/>
</dbReference>
<dbReference type="Gene3D" id="3.40.605.10">
    <property type="entry name" value="Aldehyde Dehydrogenase, Chain A, domain 1"/>
    <property type="match status" value="1"/>
</dbReference>
<evidence type="ECO:0000256" key="17">
    <source>
        <dbReference type="ARBA" id="ARBA00050816"/>
    </source>
</evidence>
<keyword evidence="6" id="KW-0479">Metal-binding</keyword>
<feature type="domain" description="Aldehyde dehydrogenase" evidence="21">
    <location>
        <begin position="61"/>
        <end position="479"/>
    </location>
</feature>
<comment type="subcellular location">
    <subcellularLocation>
        <location evidence="2">Cytoplasm</location>
    </subcellularLocation>
</comment>
<feature type="active site" evidence="18">
    <location>
        <position position="264"/>
    </location>
</feature>
<evidence type="ECO:0000313" key="25">
    <source>
        <dbReference type="Proteomes" id="UP000052978"/>
    </source>
</evidence>
<comment type="similarity">
    <text evidence="4 19">Belongs to the aldehyde dehydrogenase family.</text>
</comment>
<dbReference type="InterPro" id="IPR016161">
    <property type="entry name" value="Ald_DH/histidinol_DH"/>
</dbReference>
<comment type="similarity">
    <text evidence="3">Belongs to the AspA/AstE family. Aspartoacylase subfamily.</text>
</comment>
<evidence type="ECO:0000256" key="9">
    <source>
        <dbReference type="ARBA" id="ARBA00023002"/>
    </source>
</evidence>
<keyword evidence="9 19" id="KW-0560">Oxidoreductase</keyword>
<organism evidence="24 25">
    <name type="scientific">Myotis brandtii</name>
    <name type="common">Brandt's bat</name>
    <dbReference type="NCBI Taxonomy" id="109478"/>
    <lineage>
        <taxon>Eukaryota</taxon>
        <taxon>Metazoa</taxon>
        <taxon>Chordata</taxon>
        <taxon>Craniata</taxon>
        <taxon>Vertebrata</taxon>
        <taxon>Euteleostomi</taxon>
        <taxon>Mammalia</taxon>
        <taxon>Eutheria</taxon>
        <taxon>Laurasiatheria</taxon>
        <taxon>Chiroptera</taxon>
        <taxon>Yangochiroptera</taxon>
        <taxon>Vespertilionidae</taxon>
        <taxon>Myotis</taxon>
    </lineage>
</organism>
<dbReference type="EC" id="1.2.1.5" evidence="11"/>
<gene>
    <name evidence="24" type="ORF">D623_10030826</name>
</gene>
<dbReference type="SUPFAM" id="SSF53720">
    <property type="entry name" value="ALDH-like"/>
    <property type="match status" value="1"/>
</dbReference>